<feature type="domain" description="Conserved hypothetical protein CHP02391" evidence="2">
    <location>
        <begin position="51"/>
        <end position="166"/>
    </location>
</feature>
<feature type="compositionally biased region" description="Basic residues" evidence="1">
    <location>
        <begin position="224"/>
        <end position="234"/>
    </location>
</feature>
<protein>
    <recommendedName>
        <fullName evidence="2">Conserved hypothetical protein CHP02391 domain-containing protein</fullName>
    </recommendedName>
</protein>
<feature type="region of interest" description="Disordered" evidence="1">
    <location>
        <begin position="186"/>
        <end position="234"/>
    </location>
</feature>
<accession>A0A644UVT9</accession>
<evidence type="ECO:0000259" key="2">
    <source>
        <dbReference type="Pfam" id="PF09509"/>
    </source>
</evidence>
<sequence>MLERVKRFQELLVELGAAGSILALPVPKTLNLEDGLSNDEGGTARFTQAVVEPEIVNVARDLFASGHYSIAVAEAYKALDKFVAARSGLAQSGVVLMDQAFSPKCPKLYWSDRHTASEKDEQRGYHQIFSGVMLGIRNPATHEFGWVDDANLALELLLMAQHLLRKAKMASVGGVVIPTPPQIPAIRPCSCRKSPASPLRRPAGVSAPRPPCPTGSPRPDGNPRRPRRRRGPSP</sequence>
<dbReference type="Pfam" id="PF09509">
    <property type="entry name" value="Hypoth_Ymh"/>
    <property type="match status" value="1"/>
</dbReference>
<organism evidence="3">
    <name type="scientific">bioreactor metagenome</name>
    <dbReference type="NCBI Taxonomy" id="1076179"/>
    <lineage>
        <taxon>unclassified sequences</taxon>
        <taxon>metagenomes</taxon>
        <taxon>ecological metagenomes</taxon>
    </lineage>
</organism>
<name>A0A644UVT9_9ZZZZ</name>
<dbReference type="AlphaFoldDB" id="A0A644UVT9"/>
<dbReference type="InterPro" id="IPR012654">
    <property type="entry name" value="CHP02391"/>
</dbReference>
<proteinExistence type="predicted"/>
<dbReference type="EMBL" id="VSSQ01000168">
    <property type="protein sequence ID" value="MPL82865.1"/>
    <property type="molecule type" value="Genomic_DNA"/>
</dbReference>
<evidence type="ECO:0000256" key="1">
    <source>
        <dbReference type="SAM" id="MobiDB-lite"/>
    </source>
</evidence>
<reference evidence="3" key="1">
    <citation type="submission" date="2019-08" db="EMBL/GenBank/DDBJ databases">
        <authorList>
            <person name="Kucharzyk K."/>
            <person name="Murdoch R.W."/>
            <person name="Higgins S."/>
            <person name="Loffler F."/>
        </authorList>
    </citation>
    <scope>NUCLEOTIDE SEQUENCE</scope>
</reference>
<gene>
    <name evidence="3" type="ORF">SDC9_28814</name>
</gene>
<comment type="caution">
    <text evidence="3">The sequence shown here is derived from an EMBL/GenBank/DDBJ whole genome shotgun (WGS) entry which is preliminary data.</text>
</comment>
<evidence type="ECO:0000313" key="3">
    <source>
        <dbReference type="EMBL" id="MPL82865.1"/>
    </source>
</evidence>
<dbReference type="NCBIfam" id="TIGR02391">
    <property type="entry name" value="hypoth_ymh"/>
    <property type="match status" value="1"/>
</dbReference>